<proteinExistence type="inferred from homology"/>
<dbReference type="CDD" id="cd07905">
    <property type="entry name" value="Adenylation_DNA_ligase_LigC"/>
    <property type="match status" value="1"/>
</dbReference>
<evidence type="ECO:0000256" key="3">
    <source>
        <dbReference type="ARBA" id="ARBA00034003"/>
    </source>
</evidence>
<dbReference type="InterPro" id="IPR016059">
    <property type="entry name" value="DNA_ligase_ATP-dep_CS"/>
</dbReference>
<sequence>MSVPLDTKPMEAQAIGALPEGQGWLYEPKYDGFRCLAHVHGAQAHLRSKNRKALGRYFSEIVEALLEVPEGDFFLDGEIISPEGFEALQLRLHPAATRVQELSVRHPAKLVVFDIPERKTTSLLSQPLSERRRKLEELMTKLGRSRTLTLGKSTHSIKTARNWVGMQGLDGVMAKKLDLRYEPGKRAMKKYKVWKTVDCVIGGIYGKAGTRILDSLLLGLYDDHDLLHYVGWARIPPGGQEMGELLRELEAGADFTGRKPGKRDRWGGGDRDYVPLTPVVVAEMWTDHITDDFMRHGVRLLRFRQDKDPENCRIDQIK</sequence>
<dbReference type="InterPro" id="IPR044119">
    <property type="entry name" value="Adenylation_LigC-like"/>
</dbReference>
<dbReference type="SUPFAM" id="SSF50249">
    <property type="entry name" value="Nucleic acid-binding proteins"/>
    <property type="match status" value="1"/>
</dbReference>
<name>A0A1I5WQ14_9RHOB</name>
<evidence type="ECO:0000256" key="1">
    <source>
        <dbReference type="ARBA" id="ARBA00007572"/>
    </source>
</evidence>
<comment type="catalytic activity">
    <reaction evidence="3">
        <text>ATP + (deoxyribonucleotide)n-3'-hydroxyl + 5'-phospho-(deoxyribonucleotide)m = (deoxyribonucleotide)n+m + AMP + diphosphate.</text>
        <dbReference type="EC" id="6.5.1.1"/>
    </reaction>
</comment>
<dbReference type="InterPro" id="IPR012310">
    <property type="entry name" value="DNA_ligase_ATP-dep_cent"/>
</dbReference>
<dbReference type="STRING" id="441119.SAMN04488047_15212"/>
<feature type="domain" description="ATP-dependent DNA ligase family profile" evidence="4">
    <location>
        <begin position="110"/>
        <end position="263"/>
    </location>
</feature>
<dbReference type="OrthoDB" id="9770771at2"/>
<dbReference type="Gene3D" id="3.30.470.30">
    <property type="entry name" value="DNA ligase/mRNA capping enzyme"/>
    <property type="match status" value="1"/>
</dbReference>
<organism evidence="5 6">
    <name type="scientific">Tranquillimonas alkanivorans</name>
    <dbReference type="NCBI Taxonomy" id="441119"/>
    <lineage>
        <taxon>Bacteria</taxon>
        <taxon>Pseudomonadati</taxon>
        <taxon>Pseudomonadota</taxon>
        <taxon>Alphaproteobacteria</taxon>
        <taxon>Rhodobacterales</taxon>
        <taxon>Roseobacteraceae</taxon>
        <taxon>Tranquillimonas</taxon>
    </lineage>
</organism>
<dbReference type="PANTHER" id="PTHR45674:SF4">
    <property type="entry name" value="DNA LIGASE 1"/>
    <property type="match status" value="1"/>
</dbReference>
<dbReference type="InterPro" id="IPR050191">
    <property type="entry name" value="ATP-dep_DNA_ligase"/>
</dbReference>
<comment type="similarity">
    <text evidence="1">Belongs to the ATP-dependent DNA ligase family.</text>
</comment>
<evidence type="ECO:0000313" key="6">
    <source>
        <dbReference type="Proteomes" id="UP000199356"/>
    </source>
</evidence>
<evidence type="ECO:0000259" key="4">
    <source>
        <dbReference type="PROSITE" id="PS50160"/>
    </source>
</evidence>
<dbReference type="SUPFAM" id="SSF56091">
    <property type="entry name" value="DNA ligase/mRNA capping enzyme, catalytic domain"/>
    <property type="match status" value="1"/>
</dbReference>
<dbReference type="PROSITE" id="PS50160">
    <property type="entry name" value="DNA_LIGASE_A3"/>
    <property type="match status" value="1"/>
</dbReference>
<protein>
    <submittedName>
        <fullName evidence="5">ATP-dependent DNA ligase</fullName>
    </submittedName>
</protein>
<gene>
    <name evidence="5" type="ORF">SAMN04488047_15212</name>
</gene>
<dbReference type="RefSeq" id="WP_093425879.1">
    <property type="nucleotide sequence ID" value="NZ_FOXA01000052.1"/>
</dbReference>
<dbReference type="EMBL" id="FOXA01000052">
    <property type="protein sequence ID" value="SFQ21671.1"/>
    <property type="molecule type" value="Genomic_DNA"/>
</dbReference>
<dbReference type="GO" id="GO:0006281">
    <property type="term" value="P:DNA repair"/>
    <property type="evidence" value="ECO:0007669"/>
    <property type="project" value="InterPro"/>
</dbReference>
<evidence type="ECO:0000256" key="2">
    <source>
        <dbReference type="ARBA" id="ARBA00022598"/>
    </source>
</evidence>
<dbReference type="GO" id="GO:0006310">
    <property type="term" value="P:DNA recombination"/>
    <property type="evidence" value="ECO:0007669"/>
    <property type="project" value="InterPro"/>
</dbReference>
<dbReference type="GO" id="GO:0005524">
    <property type="term" value="F:ATP binding"/>
    <property type="evidence" value="ECO:0007669"/>
    <property type="project" value="InterPro"/>
</dbReference>
<dbReference type="GO" id="GO:0003910">
    <property type="term" value="F:DNA ligase (ATP) activity"/>
    <property type="evidence" value="ECO:0007669"/>
    <property type="project" value="UniProtKB-EC"/>
</dbReference>
<keyword evidence="2 5" id="KW-0436">Ligase</keyword>
<dbReference type="Proteomes" id="UP000199356">
    <property type="component" value="Unassembled WGS sequence"/>
</dbReference>
<keyword evidence="6" id="KW-1185">Reference proteome</keyword>
<dbReference type="PROSITE" id="PS00697">
    <property type="entry name" value="DNA_LIGASE_A1"/>
    <property type="match status" value="1"/>
</dbReference>
<evidence type="ECO:0000313" key="5">
    <source>
        <dbReference type="EMBL" id="SFQ21671.1"/>
    </source>
</evidence>
<dbReference type="AlphaFoldDB" id="A0A1I5WQ14"/>
<dbReference type="Pfam" id="PF01068">
    <property type="entry name" value="DNA_ligase_A_M"/>
    <property type="match status" value="1"/>
</dbReference>
<reference evidence="5 6" key="1">
    <citation type="submission" date="2016-10" db="EMBL/GenBank/DDBJ databases">
        <authorList>
            <person name="de Groot N.N."/>
        </authorList>
    </citation>
    <scope>NUCLEOTIDE SEQUENCE [LARGE SCALE GENOMIC DNA]</scope>
    <source>
        <strain evidence="5 6">DSM 19547</strain>
    </source>
</reference>
<dbReference type="Gene3D" id="2.40.50.140">
    <property type="entry name" value="Nucleic acid-binding proteins"/>
    <property type="match status" value="1"/>
</dbReference>
<accession>A0A1I5WQ14</accession>
<dbReference type="InterPro" id="IPR012340">
    <property type="entry name" value="NA-bd_OB-fold"/>
</dbReference>
<dbReference type="PANTHER" id="PTHR45674">
    <property type="entry name" value="DNA LIGASE 1/3 FAMILY MEMBER"/>
    <property type="match status" value="1"/>
</dbReference>